<comment type="caution">
    <text evidence="15">The sequence shown here is derived from an EMBL/GenBank/DDBJ whole genome shotgun (WGS) entry which is preliminary data.</text>
</comment>
<dbReference type="SMART" id="SM01286">
    <property type="entry name" value="SPT16"/>
    <property type="match status" value="1"/>
</dbReference>
<feature type="compositionally biased region" description="Basic and acidic residues" evidence="11">
    <location>
        <begin position="1028"/>
        <end position="1049"/>
    </location>
</feature>
<dbReference type="GO" id="GO:0031491">
    <property type="term" value="F:nucleosome binding"/>
    <property type="evidence" value="ECO:0007669"/>
    <property type="project" value="TreeGrafter"/>
</dbReference>
<evidence type="ECO:0000256" key="4">
    <source>
        <dbReference type="ARBA" id="ARBA00022763"/>
    </source>
</evidence>
<evidence type="ECO:0000256" key="6">
    <source>
        <dbReference type="ARBA" id="ARBA00023054"/>
    </source>
</evidence>
<feature type="domain" description="Histone chaperone RTT106/FACT complex subunit SPT16-like middle" evidence="14">
    <location>
        <begin position="844"/>
        <end position="934"/>
    </location>
</feature>
<dbReference type="CDD" id="cd01091">
    <property type="entry name" value="CDC68-like"/>
    <property type="match status" value="1"/>
</dbReference>
<evidence type="ECO:0000259" key="12">
    <source>
        <dbReference type="SMART" id="SM01285"/>
    </source>
</evidence>
<evidence type="ECO:0000256" key="10">
    <source>
        <dbReference type="RuleBase" id="RU367052"/>
    </source>
</evidence>
<dbReference type="Gene3D" id="2.30.29.30">
    <property type="entry name" value="Pleckstrin-homology domain (PH domain)/Phosphotyrosine-binding domain (PTB)"/>
    <property type="match status" value="1"/>
</dbReference>
<dbReference type="PANTHER" id="PTHR13980">
    <property type="entry name" value="CDC68 RELATED"/>
    <property type="match status" value="1"/>
</dbReference>
<dbReference type="EMBL" id="JANBPY010000614">
    <property type="protein sequence ID" value="KAJ1965257.1"/>
    <property type="molecule type" value="Genomic_DNA"/>
</dbReference>
<dbReference type="InterPro" id="IPR033825">
    <property type="entry name" value="Spt16_M24"/>
</dbReference>
<feature type="domain" description="FACT complex subunit SPT16 N-terminal lobe" evidence="12">
    <location>
        <begin position="8"/>
        <end position="173"/>
    </location>
</feature>
<dbReference type="InterPro" id="IPR000994">
    <property type="entry name" value="Pept_M24"/>
</dbReference>
<dbReference type="AlphaFoldDB" id="A0A9W8APT6"/>
<dbReference type="InterPro" id="IPR056595">
    <property type="entry name" value="Fact-SPT16_PH"/>
</dbReference>
<evidence type="ECO:0000256" key="8">
    <source>
        <dbReference type="ARBA" id="ARBA00023204"/>
    </source>
</evidence>
<keyword evidence="4 10" id="KW-0227">DNA damage</keyword>
<keyword evidence="9 10" id="KW-0539">Nucleus</keyword>
<keyword evidence="16" id="KW-1185">Reference proteome</keyword>
<protein>
    <recommendedName>
        <fullName evidence="10">FACT complex subunit</fullName>
    </recommendedName>
</protein>
<evidence type="ECO:0000313" key="15">
    <source>
        <dbReference type="EMBL" id="KAJ1965257.1"/>
    </source>
</evidence>
<accession>A0A9W8APT6</accession>
<comment type="subcellular location">
    <subcellularLocation>
        <location evidence="10">Nucleus</location>
    </subcellularLocation>
    <subcellularLocation>
        <location evidence="10">Chromosome</location>
    </subcellularLocation>
</comment>
<evidence type="ECO:0000256" key="11">
    <source>
        <dbReference type="SAM" id="MobiDB-lite"/>
    </source>
</evidence>
<keyword evidence="15" id="KW-0645">Protease</keyword>
<dbReference type="Gene3D" id="2.30.29.150">
    <property type="match status" value="1"/>
</dbReference>
<dbReference type="SUPFAM" id="SSF55920">
    <property type="entry name" value="Creatinase/aminopeptidase"/>
    <property type="match status" value="1"/>
</dbReference>
<keyword evidence="6" id="KW-0175">Coiled coil</keyword>
<evidence type="ECO:0000256" key="9">
    <source>
        <dbReference type="ARBA" id="ARBA00023242"/>
    </source>
</evidence>
<feature type="region of interest" description="Disordered" evidence="11">
    <location>
        <begin position="965"/>
        <end position="1058"/>
    </location>
</feature>
<comment type="function">
    <text evidence="10">Component of the FACT complex, a general chromatin factor that acts to reorganize nucleosomes. The FACT complex is involved in multiple processes that require DNA as a template such as mRNA elongation, DNA replication and DNA repair. During transcription elongation the FACT complex acts as a histone chaperone that both destabilizes and restores nucleosomal structure. It facilitates the passage of RNA polymerase II and transcription by promoting the dissociation of one histone H2A-H2B dimer from the nucleosome, then subsequently promotes the reestablishment of the nucleosome following the passage of RNA polymerase II.</text>
</comment>
<dbReference type="Gene3D" id="2.30.29.210">
    <property type="entry name" value="FACT complex subunit Spt16p/Cdc68p"/>
    <property type="match status" value="1"/>
</dbReference>
<feature type="compositionally biased region" description="Basic and acidic residues" evidence="11">
    <location>
        <begin position="453"/>
        <end position="463"/>
    </location>
</feature>
<dbReference type="FunFam" id="2.30.29.30:FF:000017">
    <property type="entry name" value="FACT complex subunit SPT16"/>
    <property type="match status" value="1"/>
</dbReference>
<evidence type="ECO:0000256" key="7">
    <source>
        <dbReference type="ARBA" id="ARBA00023163"/>
    </source>
</evidence>
<dbReference type="Pfam" id="PF08512">
    <property type="entry name" value="Rttp106-like_middle"/>
    <property type="match status" value="1"/>
</dbReference>
<dbReference type="FunFam" id="3.90.230.10:FF:000005">
    <property type="entry name" value="FACT complex subunit spt16"/>
    <property type="match status" value="1"/>
</dbReference>
<dbReference type="InterPro" id="IPR040258">
    <property type="entry name" value="Spt16"/>
</dbReference>
<evidence type="ECO:0000256" key="1">
    <source>
        <dbReference type="ARBA" id="ARBA00010779"/>
    </source>
</evidence>
<dbReference type="SMART" id="SM01285">
    <property type="entry name" value="FACT-Spt16_Nlob"/>
    <property type="match status" value="1"/>
</dbReference>
<keyword evidence="3 10" id="KW-0235">DNA replication</keyword>
<dbReference type="Pfam" id="PF24824">
    <property type="entry name" value="PH_SPT16"/>
    <property type="match status" value="1"/>
</dbReference>
<dbReference type="GO" id="GO:0006281">
    <property type="term" value="P:DNA repair"/>
    <property type="evidence" value="ECO:0007669"/>
    <property type="project" value="UniProtKB-UniRule"/>
</dbReference>
<dbReference type="Gene3D" id="3.90.230.10">
    <property type="entry name" value="Creatinase/methionine aminopeptidase superfamily"/>
    <property type="match status" value="1"/>
</dbReference>
<dbReference type="FunFam" id="2.30.29.210:FF:000001">
    <property type="entry name" value="FACT complex subunit spt16"/>
    <property type="match status" value="1"/>
</dbReference>
<keyword evidence="7 10" id="KW-0804">Transcription</keyword>
<dbReference type="GO" id="GO:0010468">
    <property type="term" value="P:regulation of gene expression"/>
    <property type="evidence" value="ECO:0007669"/>
    <property type="project" value="UniProtKB-ARBA"/>
</dbReference>
<feature type="compositionally biased region" description="Acidic residues" evidence="11">
    <location>
        <begin position="965"/>
        <end position="982"/>
    </location>
</feature>
<keyword evidence="15" id="KW-0378">Hydrolase</keyword>
<evidence type="ECO:0000256" key="5">
    <source>
        <dbReference type="ARBA" id="ARBA00023015"/>
    </source>
</evidence>
<dbReference type="Proteomes" id="UP001150925">
    <property type="component" value="Unassembled WGS sequence"/>
</dbReference>
<keyword evidence="5 10" id="KW-0805">Transcription regulation</keyword>
<dbReference type="OrthoDB" id="10251642at2759"/>
<dbReference type="Pfam" id="PF21091">
    <property type="entry name" value="SPT16_C"/>
    <property type="match status" value="1"/>
</dbReference>
<dbReference type="InterPro" id="IPR029149">
    <property type="entry name" value="Creatin/AminoP/Spt16_N"/>
</dbReference>
<comment type="similarity">
    <text evidence="1 10">Belongs to the peptidase M24 family. SPT16 subfamily.</text>
</comment>
<evidence type="ECO:0000259" key="13">
    <source>
        <dbReference type="SMART" id="SM01286"/>
    </source>
</evidence>
<dbReference type="GO" id="GO:0006260">
    <property type="term" value="P:DNA replication"/>
    <property type="evidence" value="ECO:0007669"/>
    <property type="project" value="UniProtKB-KW"/>
</dbReference>
<organism evidence="15 16">
    <name type="scientific">Dispira parvispora</name>
    <dbReference type="NCBI Taxonomy" id="1520584"/>
    <lineage>
        <taxon>Eukaryota</taxon>
        <taxon>Fungi</taxon>
        <taxon>Fungi incertae sedis</taxon>
        <taxon>Zoopagomycota</taxon>
        <taxon>Kickxellomycotina</taxon>
        <taxon>Dimargaritomycetes</taxon>
        <taxon>Dimargaritales</taxon>
        <taxon>Dimargaritaceae</taxon>
        <taxon>Dispira</taxon>
    </lineage>
</organism>
<dbReference type="InterPro" id="IPR036005">
    <property type="entry name" value="Creatinase/aminopeptidase-like"/>
</dbReference>
<sequence>MSADTVKLDVGLFHERAHRLVEHWKAVLKTDPNPYHQAQVILVPMGMISEETNPYQKTRALHVWLWGYEFPNTLMVLTPTKWYFVTSSSKAKLLEPLSQTETRDHVPIEVLRLTKDAQKDNQVFKQVVDILRQAGPKVGVFPKDTPEGKTMNVWEAVYKAESGFEEVDVSMAVGEVLACKDKDQLGYIKMAGKLTSLWMTNYFTDKMTGILDEEREITHVKLSEAMEGGLWDPKAQKAAKFPANVNQDALDWCYMPIIQSGGQYDLRPSAMSNDDKLHAGTIVCSMGVRYRYYCANLARTFMISPSKAQEKNYNFLLALQQHILKALRPGIPAKQVYQTATEYIRKERPDLEKHFVKNCGFAMGIEFRETGYVLNAKNDRELQPGMVLNLALGFQDLVNSKASDKRSKTYALLLSDTVLLPLDGGSVAGLTDSPKGLGDAAFYFDDEEEESEESGKGRDEDTIGRGASKSRHDDAQGNSRQDRPRTRESTAQTRRSAVLSSKFRSEERDEESAEQKRLEHQRELAAQKQAEGLARFPANGNHQQTKNEVQLRKFESYKREAHLPREVQRLQIVLDTRSSSVVLPVYGMAVPFHISTIKNVSKTEEGAFVLLRINFVTPGQVQGRKESVPFDDVNANFLRSITFRSTDMFRLGEICQQIQEMKKNQAKREAEKQEMADIVVQDKLVEIRGRRPVQLRDVFARPDVVGKRAPGELEIHTNGLRYQHPLKRDQRIDILFSNIRHVFFQPCDHELIVLLHIHLKNFIMVGKKKTKDIQFYREASDATADETGNRRRYRYGDEDELQAEQEERKRRAKLNQEFRRFAQQLVDQSDGQLEVDIPFRDLGFHGVSYRANVFFQPTTECLVQLTETPVAVFTMADVEIAHLERVQFGLKNFDLVFVFKDFKQPPAHINTIPMTQLDHVKEWLDSMDVVFSEGPVNLNWTAIMKTVQQDPAAFFQDGGWGFLLEEGDSEGDSEMEEEESEFEISGSDFGSEVSSEEDSEFSSAVATESEESASDDESEESGEDWDALEEKARRYDERKRQGNDMDDHPQPSQKRSRK</sequence>
<comment type="subunit">
    <text evidence="10">Component of the FACT complex.</text>
</comment>
<feature type="compositionally biased region" description="Acidic residues" evidence="11">
    <location>
        <begin position="1008"/>
        <end position="1027"/>
    </location>
</feature>
<gene>
    <name evidence="15" type="primary">SPT16</name>
    <name evidence="15" type="ORF">IWQ62_002714</name>
</gene>
<feature type="compositionally biased region" description="Basic and acidic residues" evidence="11">
    <location>
        <begin position="503"/>
        <end position="525"/>
    </location>
</feature>
<proteinExistence type="inferred from homology"/>
<dbReference type="GO" id="GO:0004177">
    <property type="term" value="F:aminopeptidase activity"/>
    <property type="evidence" value="ECO:0007669"/>
    <property type="project" value="UniProtKB-KW"/>
</dbReference>
<dbReference type="GO" id="GO:0006368">
    <property type="term" value="P:transcription elongation by RNA polymerase II"/>
    <property type="evidence" value="ECO:0007669"/>
    <property type="project" value="TreeGrafter"/>
</dbReference>
<keyword evidence="8 10" id="KW-0234">DNA repair</keyword>
<evidence type="ECO:0000256" key="2">
    <source>
        <dbReference type="ARBA" id="ARBA00022454"/>
    </source>
</evidence>
<keyword evidence="15" id="KW-0031">Aminopeptidase</keyword>
<evidence type="ECO:0000313" key="16">
    <source>
        <dbReference type="Proteomes" id="UP001150925"/>
    </source>
</evidence>
<dbReference type="InterPro" id="IPR011993">
    <property type="entry name" value="PH-like_dom_sf"/>
</dbReference>
<dbReference type="Pfam" id="PF00557">
    <property type="entry name" value="Peptidase_M24"/>
    <property type="match status" value="1"/>
</dbReference>
<feature type="compositionally biased region" description="Basic and acidic residues" evidence="11">
    <location>
        <begin position="470"/>
        <end position="488"/>
    </location>
</feature>
<dbReference type="InterPro" id="IPR029148">
    <property type="entry name" value="FACT-SPT16_Nlobe"/>
</dbReference>
<dbReference type="FunFam" id="3.40.350.10:FF:000006">
    <property type="entry name" value="FACT complex subunit SPT16"/>
    <property type="match status" value="1"/>
</dbReference>
<dbReference type="InterPro" id="IPR013719">
    <property type="entry name" value="RTT106/SPT16-like_middle_dom"/>
</dbReference>
<evidence type="ECO:0000259" key="14">
    <source>
        <dbReference type="SMART" id="SM01287"/>
    </source>
</evidence>
<reference evidence="15" key="1">
    <citation type="submission" date="2022-07" db="EMBL/GenBank/DDBJ databases">
        <title>Phylogenomic reconstructions and comparative analyses of Kickxellomycotina fungi.</title>
        <authorList>
            <person name="Reynolds N.K."/>
            <person name="Stajich J.E."/>
            <person name="Barry K."/>
            <person name="Grigoriev I.V."/>
            <person name="Crous P."/>
            <person name="Smith M.E."/>
        </authorList>
    </citation>
    <scope>NUCLEOTIDE SEQUENCE</scope>
    <source>
        <strain evidence="15">RSA 1196</strain>
    </source>
</reference>
<dbReference type="Gene3D" id="3.40.350.10">
    <property type="entry name" value="Creatinase/prolidase N-terminal domain"/>
    <property type="match status" value="1"/>
</dbReference>
<dbReference type="GO" id="GO:0035101">
    <property type="term" value="C:FACT complex"/>
    <property type="evidence" value="ECO:0007669"/>
    <property type="project" value="UniProtKB-UniRule"/>
</dbReference>
<feature type="compositionally biased region" description="Polar residues" evidence="11">
    <location>
        <begin position="489"/>
        <end position="499"/>
    </location>
</feature>
<dbReference type="InterPro" id="IPR048969">
    <property type="entry name" value="FACT_SPT16_C"/>
</dbReference>
<feature type="compositionally biased region" description="Low complexity" evidence="11">
    <location>
        <begin position="983"/>
        <end position="993"/>
    </location>
</feature>
<name>A0A9W8APT6_9FUNG</name>
<feature type="region of interest" description="Disordered" evidence="11">
    <location>
        <begin position="445"/>
        <end position="525"/>
    </location>
</feature>
<keyword evidence="2 10" id="KW-0158">Chromosome</keyword>
<dbReference type="InterPro" id="IPR013953">
    <property type="entry name" value="FACT_SPT16_M"/>
</dbReference>
<dbReference type="Pfam" id="PF08644">
    <property type="entry name" value="SPT16"/>
    <property type="match status" value="1"/>
</dbReference>
<dbReference type="SMART" id="SM01287">
    <property type="entry name" value="Rtt106"/>
    <property type="match status" value="1"/>
</dbReference>
<dbReference type="PANTHER" id="PTHR13980:SF15">
    <property type="entry name" value="FACT COMPLEX SUBUNIT SPT16"/>
    <property type="match status" value="1"/>
</dbReference>
<feature type="domain" description="FACT complex subunit SPT16 middle" evidence="13">
    <location>
        <begin position="572"/>
        <end position="722"/>
    </location>
</feature>
<dbReference type="Pfam" id="PF14826">
    <property type="entry name" value="FACT-Spt16_Nlob"/>
    <property type="match status" value="1"/>
</dbReference>
<evidence type="ECO:0000256" key="3">
    <source>
        <dbReference type="ARBA" id="ARBA00022705"/>
    </source>
</evidence>